<dbReference type="SUPFAM" id="SSF69593">
    <property type="entry name" value="Glycerol-3-phosphate (1)-acyltransferase"/>
    <property type="match status" value="1"/>
</dbReference>
<dbReference type="EMBL" id="JACHHU010000031">
    <property type="protein sequence ID" value="MBB6544499.1"/>
    <property type="molecule type" value="Genomic_DNA"/>
</dbReference>
<dbReference type="Proteomes" id="UP000537141">
    <property type="component" value="Unassembled WGS sequence"/>
</dbReference>
<evidence type="ECO:0000259" key="1">
    <source>
        <dbReference type="Pfam" id="PF01553"/>
    </source>
</evidence>
<dbReference type="Pfam" id="PF01553">
    <property type="entry name" value="Acyltransferase"/>
    <property type="match status" value="1"/>
</dbReference>
<keyword evidence="3" id="KW-1185">Reference proteome</keyword>
<sequence length="369" mass="42135">MFEDIRPYRDHEVVDVLQKLANEPELINAITTFLVPKLSKRFPSLTRKVVHWSLKKKIKHWHTVDDIQRHVAKYLHKLVENSTKGFSFSGVENFDLNKPTLFISNHRDIVLDVALVNWALFKCNANTVEAAVGDNLLHKTWVADLMRINKSFIVKRSEKTKREMLTASKKLSAYIHHSLTNNQQNIWIAQREGRAKDGLDKTNAALISMLLLNKDKAMAISDYLAQLNIVPVSISYEFDPCDHDKAIELAQTETSGAYQKTDDEDLKSITQGIIGQKGRVHIAFGHPVLGDFTSSKAIAEEIDRQIITNYKLYESNESAYQVLHSSNQENELIPQLIERVKDLSEVQKRWLLTMYANPVFAKKALSPES</sequence>
<dbReference type="RefSeq" id="WP_184425677.1">
    <property type="nucleotide sequence ID" value="NZ_AP027362.1"/>
</dbReference>
<reference evidence="2 3" key="1">
    <citation type="submission" date="2020-08" db="EMBL/GenBank/DDBJ databases">
        <title>Genomic Encyclopedia of Type Strains, Phase IV (KMG-IV): sequencing the most valuable type-strain genomes for metagenomic binning, comparative biology and taxonomic classification.</title>
        <authorList>
            <person name="Goeker M."/>
        </authorList>
    </citation>
    <scope>NUCLEOTIDE SEQUENCE [LARGE SCALE GENOMIC DNA]</scope>
    <source>
        <strain evidence="2 3">DSM 26287</strain>
    </source>
</reference>
<feature type="domain" description="Phospholipid/glycerol acyltransferase" evidence="1">
    <location>
        <begin position="88"/>
        <end position="234"/>
    </location>
</feature>
<proteinExistence type="predicted"/>
<dbReference type="PANTHER" id="PTHR30068:SF3">
    <property type="entry name" value="PHOSPHOLIPID_GLYCEROL ACYLTRANSFERASE DOMAIN-CONTAINING PROTEIN"/>
    <property type="match status" value="1"/>
</dbReference>
<dbReference type="PANTHER" id="PTHR30068">
    <property type="entry name" value="URONATE ISOMERASE"/>
    <property type="match status" value="1"/>
</dbReference>
<accession>A0A7X0TUU5</accession>
<dbReference type="GO" id="GO:0042840">
    <property type="term" value="P:D-glucuronate catabolic process"/>
    <property type="evidence" value="ECO:0007669"/>
    <property type="project" value="TreeGrafter"/>
</dbReference>
<gene>
    <name evidence="2" type="ORF">HNQ55_003032</name>
</gene>
<dbReference type="GO" id="GO:0019698">
    <property type="term" value="P:D-galacturonate catabolic process"/>
    <property type="evidence" value="ECO:0007669"/>
    <property type="project" value="TreeGrafter"/>
</dbReference>
<organism evidence="2 3">
    <name type="scientific">Thalassotalea piscium</name>
    <dbReference type="NCBI Taxonomy" id="1230533"/>
    <lineage>
        <taxon>Bacteria</taxon>
        <taxon>Pseudomonadati</taxon>
        <taxon>Pseudomonadota</taxon>
        <taxon>Gammaproteobacteria</taxon>
        <taxon>Alteromonadales</taxon>
        <taxon>Colwelliaceae</taxon>
        <taxon>Thalassotalea</taxon>
    </lineage>
</organism>
<dbReference type="AlphaFoldDB" id="A0A7X0TUU5"/>
<evidence type="ECO:0000313" key="2">
    <source>
        <dbReference type="EMBL" id="MBB6544499.1"/>
    </source>
</evidence>
<name>A0A7X0TUU5_9GAMM</name>
<evidence type="ECO:0000313" key="3">
    <source>
        <dbReference type="Proteomes" id="UP000537141"/>
    </source>
</evidence>
<dbReference type="GO" id="GO:0016746">
    <property type="term" value="F:acyltransferase activity"/>
    <property type="evidence" value="ECO:0007669"/>
    <property type="project" value="InterPro"/>
</dbReference>
<comment type="caution">
    <text evidence="2">The sequence shown here is derived from an EMBL/GenBank/DDBJ whole genome shotgun (WGS) entry which is preliminary data.</text>
</comment>
<dbReference type="InterPro" id="IPR002123">
    <property type="entry name" value="Plipid/glycerol_acylTrfase"/>
</dbReference>
<protein>
    <recommendedName>
        <fullName evidence="1">Phospholipid/glycerol acyltransferase domain-containing protein</fullName>
    </recommendedName>
</protein>